<dbReference type="PANTHER" id="PTHR35604">
    <property type="entry name" value="TRANSPOSASE INSH FOR INSERTION SEQUENCE ELEMENT IS5A-RELATED"/>
    <property type="match status" value="1"/>
</dbReference>
<evidence type="ECO:0000259" key="1">
    <source>
        <dbReference type="Pfam" id="PF05598"/>
    </source>
</evidence>
<dbReference type="Proteomes" id="UP000003803">
    <property type="component" value="Unassembled WGS sequence"/>
</dbReference>
<gene>
    <name evidence="2" type="ORF">ANACOL_00105</name>
</gene>
<dbReference type="HOGENOM" id="CLU_1745867_0_0_9"/>
<protein>
    <recommendedName>
        <fullName evidence="1">Transposase InsH N-terminal domain-containing protein</fullName>
    </recommendedName>
</protein>
<dbReference type="EMBL" id="ABGD02000003">
    <property type="protein sequence ID" value="EDS13090.1"/>
    <property type="molecule type" value="Genomic_DNA"/>
</dbReference>
<dbReference type="eggNOG" id="COG3039">
    <property type="taxonomic scope" value="Bacteria"/>
</dbReference>
<dbReference type="Pfam" id="PF05598">
    <property type="entry name" value="DUF772"/>
    <property type="match status" value="1"/>
</dbReference>
<comment type="caution">
    <text evidence="2">The sequence shown here is derived from an EMBL/GenBank/DDBJ whole genome shotgun (WGS) entry which is preliminary data.</text>
</comment>
<evidence type="ECO:0000313" key="2">
    <source>
        <dbReference type="EMBL" id="EDS13090.1"/>
    </source>
</evidence>
<reference evidence="2" key="1">
    <citation type="submission" date="2007-11" db="EMBL/GenBank/DDBJ databases">
        <authorList>
            <person name="Fulton L."/>
            <person name="Clifton S."/>
            <person name="Fulton B."/>
            <person name="Xu J."/>
            <person name="Minx P."/>
            <person name="Pepin K.H."/>
            <person name="Johnson M."/>
            <person name="Thiruvilangam P."/>
            <person name="Bhonagiri V."/>
            <person name="Nash W.E."/>
            <person name="Mardis E.R."/>
            <person name="Wilson R.K."/>
        </authorList>
    </citation>
    <scope>NUCLEOTIDE SEQUENCE [LARGE SCALE GENOMIC DNA]</scope>
    <source>
        <strain evidence="2">DSM 17241</strain>
    </source>
</reference>
<feature type="domain" description="Transposase InsH N-terminal" evidence="1">
    <location>
        <begin position="26"/>
        <end position="111"/>
    </location>
</feature>
<organism evidence="2 3">
    <name type="scientific">Anaerotruncus colihominis DSM 17241</name>
    <dbReference type="NCBI Taxonomy" id="445972"/>
    <lineage>
        <taxon>Bacteria</taxon>
        <taxon>Bacillati</taxon>
        <taxon>Bacillota</taxon>
        <taxon>Clostridia</taxon>
        <taxon>Eubacteriales</taxon>
        <taxon>Oscillospiraceae</taxon>
        <taxon>Anaerotruncus</taxon>
    </lineage>
</organism>
<keyword evidence="3" id="KW-1185">Reference proteome</keyword>
<accession>B0P5T3</accession>
<sequence length="149" mass="17254">MLFSGVLMMVAARNDLCTSTPQQVGKKLDEVLDLGFVYEETAHLYSHQYGRPPIDPVVLVKYLLVGFLYGIPSERQIEQRIQTDVALRWYLRLDLFERVLDHSTISQLRRRKLSFRNIFRRLFEEVVRQCIEKGLVSGRLVANASRAGL</sequence>
<dbReference type="PANTHER" id="PTHR35604:SF2">
    <property type="entry name" value="TRANSPOSASE INSH FOR INSERTION SEQUENCE ELEMENT IS5A-RELATED"/>
    <property type="match status" value="1"/>
</dbReference>
<reference evidence="2" key="2">
    <citation type="submission" date="2013-09" db="EMBL/GenBank/DDBJ databases">
        <title>Draft genome sequence of Anaerotruncus colihominis(DSM 17241).</title>
        <authorList>
            <person name="Sudarsanam P."/>
            <person name="Ley R."/>
            <person name="Guruge J."/>
            <person name="Turnbaugh P.J."/>
            <person name="Mahowald M."/>
            <person name="Liep D."/>
            <person name="Gordon J."/>
        </authorList>
    </citation>
    <scope>NUCLEOTIDE SEQUENCE</scope>
    <source>
        <strain evidence="2">DSM 17241</strain>
    </source>
</reference>
<dbReference type="InterPro" id="IPR008490">
    <property type="entry name" value="Transposase_InsH_N"/>
</dbReference>
<name>B0P5T3_9FIRM</name>
<evidence type="ECO:0000313" key="3">
    <source>
        <dbReference type="Proteomes" id="UP000003803"/>
    </source>
</evidence>
<dbReference type="AlphaFoldDB" id="B0P5T3"/>
<proteinExistence type="predicted"/>